<sequence length="225" mass="26371">MKRQYKKLKCEKFKNNDVFKSFLVENASYDGDLEMPILNGSSEIPYDLVLFSKAKKFNGNNKWICFYEDDSKIESFWNNPRKYLSLMKRARGVILPDFSVFRDMPLVQQNWNIYRSRAIGAWLESQGLEIIPNIRWADNRTYETCCLGIKENGTIAIGTHGLIKKIEERNQFINGLDYVVGRLNPKNIIIYGTASQNIFGKYRYLGINICQFDSEISKFYQLRYC</sequence>
<evidence type="ECO:0008006" key="3">
    <source>
        <dbReference type="Google" id="ProtNLM"/>
    </source>
</evidence>
<dbReference type="Proteomes" id="UP000029579">
    <property type="component" value="Unassembled WGS sequence"/>
</dbReference>
<accession>A0A095X2W4</accession>
<proteinExistence type="predicted"/>
<evidence type="ECO:0000313" key="2">
    <source>
        <dbReference type="Proteomes" id="UP000029579"/>
    </source>
</evidence>
<dbReference type="InterPro" id="IPR025530">
    <property type="entry name" value="DUF4417"/>
</dbReference>
<dbReference type="Pfam" id="PF14386">
    <property type="entry name" value="DUF4417"/>
    <property type="match status" value="1"/>
</dbReference>
<evidence type="ECO:0000313" key="1">
    <source>
        <dbReference type="EMBL" id="KGF04385.1"/>
    </source>
</evidence>
<dbReference type="AlphaFoldDB" id="A0A095X2W4"/>
<comment type="caution">
    <text evidence="1">The sequence shown here is derived from an EMBL/GenBank/DDBJ whole genome shotgun (WGS) entry which is preliminary data.</text>
</comment>
<reference evidence="1 2" key="1">
    <citation type="submission" date="2014-07" db="EMBL/GenBank/DDBJ databases">
        <authorList>
            <person name="McCorrison J."/>
            <person name="Sanka R."/>
            <person name="Torralba M."/>
            <person name="Gillis M."/>
            <person name="Haft D.H."/>
            <person name="Methe B."/>
            <person name="Sutton G."/>
            <person name="Nelson K.E."/>
        </authorList>
    </citation>
    <scope>NUCLEOTIDE SEQUENCE [LARGE SCALE GENOMIC DNA]</scope>
    <source>
        <strain evidence="1 2">S7-1-13</strain>
    </source>
</reference>
<dbReference type="EMBL" id="JRMW01000031">
    <property type="protein sequence ID" value="KGF04385.1"/>
    <property type="molecule type" value="Genomic_DNA"/>
</dbReference>
<gene>
    <name evidence="1" type="ORF">HMPREF1630_04225</name>
</gene>
<organism evidence="1 2">
    <name type="scientific">Anaerococcus lactolyticus S7-1-13</name>
    <dbReference type="NCBI Taxonomy" id="1284686"/>
    <lineage>
        <taxon>Bacteria</taxon>
        <taxon>Bacillati</taxon>
        <taxon>Bacillota</taxon>
        <taxon>Tissierellia</taxon>
        <taxon>Tissierellales</taxon>
        <taxon>Peptoniphilaceae</taxon>
        <taxon>Anaerococcus</taxon>
    </lineage>
</organism>
<protein>
    <recommendedName>
        <fullName evidence="3">DUF4417 domain-containing protein</fullName>
    </recommendedName>
</protein>
<name>A0A095X2W4_9FIRM</name>
<dbReference type="eggNOG" id="ENOG502ZC0W">
    <property type="taxonomic scope" value="Bacteria"/>
</dbReference>